<dbReference type="EMBL" id="JAYMYR010000009">
    <property type="protein sequence ID" value="KAK7343051.1"/>
    <property type="molecule type" value="Genomic_DNA"/>
</dbReference>
<gene>
    <name evidence="1" type="ORF">VNO80_26013</name>
</gene>
<keyword evidence="2" id="KW-1185">Reference proteome</keyword>
<protein>
    <submittedName>
        <fullName evidence="1">Uncharacterized protein</fullName>
    </submittedName>
</protein>
<comment type="caution">
    <text evidence="1">The sequence shown here is derived from an EMBL/GenBank/DDBJ whole genome shotgun (WGS) entry which is preliminary data.</text>
</comment>
<name>A0AAN9LVW4_PHACN</name>
<reference evidence="1 2" key="1">
    <citation type="submission" date="2024-01" db="EMBL/GenBank/DDBJ databases">
        <title>The genomes of 5 underutilized Papilionoideae crops provide insights into root nodulation and disease resistanc.</title>
        <authorList>
            <person name="Jiang F."/>
        </authorList>
    </citation>
    <scope>NUCLEOTIDE SEQUENCE [LARGE SCALE GENOMIC DNA]</scope>
    <source>
        <strain evidence="1">JINMINGXINNONG_FW02</strain>
        <tissue evidence="1">Leaves</tissue>
    </source>
</reference>
<accession>A0AAN9LVW4</accession>
<proteinExistence type="predicted"/>
<evidence type="ECO:0000313" key="1">
    <source>
        <dbReference type="EMBL" id="KAK7343051.1"/>
    </source>
</evidence>
<evidence type="ECO:0000313" key="2">
    <source>
        <dbReference type="Proteomes" id="UP001374584"/>
    </source>
</evidence>
<dbReference type="AlphaFoldDB" id="A0AAN9LVW4"/>
<dbReference type="Proteomes" id="UP001374584">
    <property type="component" value="Unassembled WGS sequence"/>
</dbReference>
<sequence length="76" mass="8437">MTVLLEPLLHKQLLPFEYQVQCVKPVATASGLCNKEEVVQRKADVAALSVPYSVVSVKGLCNTRHDSAFFGSFWKL</sequence>
<organism evidence="1 2">
    <name type="scientific">Phaseolus coccineus</name>
    <name type="common">Scarlet runner bean</name>
    <name type="synonym">Phaseolus multiflorus</name>
    <dbReference type="NCBI Taxonomy" id="3886"/>
    <lineage>
        <taxon>Eukaryota</taxon>
        <taxon>Viridiplantae</taxon>
        <taxon>Streptophyta</taxon>
        <taxon>Embryophyta</taxon>
        <taxon>Tracheophyta</taxon>
        <taxon>Spermatophyta</taxon>
        <taxon>Magnoliopsida</taxon>
        <taxon>eudicotyledons</taxon>
        <taxon>Gunneridae</taxon>
        <taxon>Pentapetalae</taxon>
        <taxon>rosids</taxon>
        <taxon>fabids</taxon>
        <taxon>Fabales</taxon>
        <taxon>Fabaceae</taxon>
        <taxon>Papilionoideae</taxon>
        <taxon>50 kb inversion clade</taxon>
        <taxon>NPAAA clade</taxon>
        <taxon>indigoferoid/millettioid clade</taxon>
        <taxon>Phaseoleae</taxon>
        <taxon>Phaseolus</taxon>
    </lineage>
</organism>